<dbReference type="SUPFAM" id="SSF69360">
    <property type="entry name" value="Cell wall binding repeat"/>
    <property type="match status" value="1"/>
</dbReference>
<dbReference type="PATRIC" id="fig|1073366.3.peg.687"/>
<dbReference type="RefSeq" id="WP_023925186.1">
    <property type="nucleotide sequence ID" value="NZ_KI669441.1"/>
</dbReference>
<dbReference type="Proteomes" id="UP000018727">
    <property type="component" value="Unassembled WGS sequence"/>
</dbReference>
<evidence type="ECO:0000313" key="1">
    <source>
        <dbReference type="EMBL" id="ETD29457.1"/>
    </source>
</evidence>
<dbReference type="EMBL" id="AZJH01000007">
    <property type="protein sequence ID" value="ETD29457.1"/>
    <property type="molecule type" value="Genomic_DNA"/>
</dbReference>
<protein>
    <recommendedName>
        <fullName evidence="3">WG repeat-containing protein</fullName>
    </recommendedName>
</protein>
<organism evidence="1 2">
    <name type="scientific">Prevotella nigrescens CC14M</name>
    <dbReference type="NCBI Taxonomy" id="1073366"/>
    <lineage>
        <taxon>Bacteria</taxon>
        <taxon>Pseudomonadati</taxon>
        <taxon>Bacteroidota</taxon>
        <taxon>Bacteroidia</taxon>
        <taxon>Bacteroidales</taxon>
        <taxon>Prevotellaceae</taxon>
        <taxon>Prevotella</taxon>
    </lineage>
</organism>
<gene>
    <name evidence="1" type="ORF">HMPREF1173_00655</name>
</gene>
<dbReference type="AlphaFoldDB" id="V8CQV1"/>
<name>V8CQV1_9BACT</name>
<dbReference type="HOGENOM" id="CLU_109282_1_0_10"/>
<accession>V8CQV1</accession>
<dbReference type="InterPro" id="IPR032774">
    <property type="entry name" value="WG_beta_rep"/>
</dbReference>
<comment type="caution">
    <text evidence="1">The sequence shown here is derived from an EMBL/GenBank/DDBJ whole genome shotgun (WGS) entry which is preliminary data.</text>
</comment>
<dbReference type="PROSITE" id="PS51257">
    <property type="entry name" value="PROKAR_LIPOPROTEIN"/>
    <property type="match status" value="1"/>
</dbReference>
<sequence length="183" mass="20873">MEQKYSKISFPNRRLCLVLITVALFFAGCVHTDSRLFVVEKNDLYGYVNAKGDTVVDCKYLFSYTDTIVRIGFVGDKDGKIRCIDNKGKMLFYVFNFDNGPDYPIEGCFRIMDRNGLFGFADTLGNVVIKPKYKFACPFEGGKAKVTNTGKMVTEPSCNDGHWYWASDDWFFISHKGKKLPSR</sequence>
<dbReference type="Pfam" id="PF14903">
    <property type="entry name" value="WG_beta_rep"/>
    <property type="match status" value="2"/>
</dbReference>
<evidence type="ECO:0000313" key="2">
    <source>
        <dbReference type="Proteomes" id="UP000018727"/>
    </source>
</evidence>
<reference evidence="1 2" key="1">
    <citation type="submission" date="2013-10" db="EMBL/GenBank/DDBJ databases">
        <title>The Genome Sequence of Prevotella nigrescens CC14M.</title>
        <authorList>
            <consortium name="The Broad Institute Genomics Platform"/>
            <person name="Earl A."/>
            <person name="Allen-Vercoe E."/>
            <person name="Daigneault M."/>
            <person name="Young S.K."/>
            <person name="Zeng Q."/>
            <person name="Gargeya S."/>
            <person name="Fitzgerald M."/>
            <person name="Abouelleil A."/>
            <person name="Alvarado L."/>
            <person name="Chapman S.B."/>
            <person name="Gainer-Dewar J."/>
            <person name="Goldberg J."/>
            <person name="Griggs A."/>
            <person name="Gujja S."/>
            <person name="Hansen M."/>
            <person name="Howarth C."/>
            <person name="Imamovic A."/>
            <person name="Ireland A."/>
            <person name="Larimer J."/>
            <person name="McCowan C."/>
            <person name="Murphy C."/>
            <person name="Pearson M."/>
            <person name="Poon T.W."/>
            <person name="Priest M."/>
            <person name="Roberts A."/>
            <person name="Saif S."/>
            <person name="Shea T."/>
            <person name="Sykes S."/>
            <person name="Wortman J."/>
            <person name="Nusbaum C."/>
            <person name="Birren B."/>
        </authorList>
    </citation>
    <scope>NUCLEOTIDE SEQUENCE [LARGE SCALE GENOMIC DNA]</scope>
    <source>
        <strain evidence="1 2">CC14M</strain>
    </source>
</reference>
<evidence type="ECO:0008006" key="3">
    <source>
        <dbReference type="Google" id="ProtNLM"/>
    </source>
</evidence>
<keyword evidence="2" id="KW-1185">Reference proteome</keyword>
<proteinExistence type="predicted"/>